<dbReference type="RefSeq" id="WP_180915969.1">
    <property type="nucleotide sequence ID" value="NZ_CP059165.1"/>
</dbReference>
<sequence length="534" mass="59208">MTSKILPYLLERAAEDRPDDIVFRSVEQGDLTYSGLHAAHLRWAAALDGLGVRRGDTVASLMPIGFEAYHCWMGAAWLSAIEVPINTAWRNTWLHHGLALSGARVLVCAQRYLPQIAQVAQGLTALETIVVYDADDPSELDVGLPTRIISGPAFFAAASATPRLSRPADDDLMAIIFTSGTTGQSKGVMCPWAQWSHADGKPGVFRFVVELGCPFIYYAPFVPYHLTGKGALIAAAQLNGQVVMREKFRTDVFWDDIRNYGCTSTLIVGAMGNFLMKQPPSADDGINPLRGVLMAPILPDVDTFKKRFNVEVCTIYGMTEIGHAFMSDGFAVDRTNWASCGHVNEGFEVRLVDATGRDVAVGETGELLVRVKPPRRLNRGYWRMSEATAQVWRDGWFVTGDAFRRDEVGNYYFVDRIKDAIRRRGENISSFEIEEAVNEHPDVLESAAVAAAGEFLEDEVKVFIVPCPGKSLEPTDLITFLIPRLARYAIPRFIEIVDALPKTPTQRIRKAELRKLGNSDRTWDRELAGVELPK</sequence>
<proteinExistence type="predicted"/>
<evidence type="ECO:0000313" key="4">
    <source>
        <dbReference type="Proteomes" id="UP000510682"/>
    </source>
</evidence>
<dbReference type="EMBL" id="CP059165">
    <property type="protein sequence ID" value="QLL07395.1"/>
    <property type="molecule type" value="Genomic_DNA"/>
</dbReference>
<dbReference type="SUPFAM" id="SSF56801">
    <property type="entry name" value="Acetyl-CoA synthetase-like"/>
    <property type="match status" value="1"/>
</dbReference>
<dbReference type="PANTHER" id="PTHR43767:SF1">
    <property type="entry name" value="NONRIBOSOMAL PEPTIDE SYNTHASE PES1 (EUROFUNG)-RELATED"/>
    <property type="match status" value="1"/>
</dbReference>
<reference evidence="4" key="1">
    <citation type="submission" date="2020-07" db="EMBL/GenBank/DDBJ databases">
        <title>Description of Mycobacterium gordonae subsp. intergordonae subsp.nov. and Mycobacterium gordonae subsp. gordonae subsp. nov.</title>
        <authorList>
            <person name="Yu X."/>
        </authorList>
    </citation>
    <scope>NUCLEOTIDE SEQUENCE [LARGE SCALE GENOMIC DNA]</scope>
    <source>
        <strain evidence="4">24</strain>
    </source>
</reference>
<dbReference type="GO" id="GO:0016878">
    <property type="term" value="F:acid-thiol ligase activity"/>
    <property type="evidence" value="ECO:0007669"/>
    <property type="project" value="UniProtKB-ARBA"/>
</dbReference>
<organism evidence="3 4">
    <name type="scientific">Mycobacterium vicinigordonae</name>
    <dbReference type="NCBI Taxonomy" id="1719132"/>
    <lineage>
        <taxon>Bacteria</taxon>
        <taxon>Bacillati</taxon>
        <taxon>Actinomycetota</taxon>
        <taxon>Actinomycetes</taxon>
        <taxon>Mycobacteriales</taxon>
        <taxon>Mycobacteriaceae</taxon>
        <taxon>Mycobacterium</taxon>
    </lineage>
</organism>
<feature type="domain" description="AMP-binding enzyme C-terminal" evidence="2">
    <location>
        <begin position="432"/>
        <end position="505"/>
    </location>
</feature>
<name>A0A7D6HXY0_9MYCO</name>
<dbReference type="Gene3D" id="3.40.50.12780">
    <property type="entry name" value="N-terminal domain of ligase-like"/>
    <property type="match status" value="1"/>
</dbReference>
<evidence type="ECO:0000259" key="2">
    <source>
        <dbReference type="Pfam" id="PF13193"/>
    </source>
</evidence>
<dbReference type="InterPro" id="IPR045851">
    <property type="entry name" value="AMP-bd_C_sf"/>
</dbReference>
<dbReference type="InterPro" id="IPR042099">
    <property type="entry name" value="ANL_N_sf"/>
</dbReference>
<dbReference type="Gene3D" id="3.30.300.30">
    <property type="match status" value="1"/>
</dbReference>
<reference evidence="4" key="2">
    <citation type="submission" date="2023-07" db="EMBL/GenBank/DDBJ databases">
        <title>Description of Mycobacterium gordonae subsp. intergordonae subsp.nov. and Mycobacterium gordonae subsp. gordonae subsp. nov.</title>
        <authorList>
            <person name="Huang H."/>
        </authorList>
    </citation>
    <scope>NUCLEOTIDE SEQUENCE [LARGE SCALE GENOMIC DNA]</scope>
    <source>
        <strain evidence="4">24</strain>
    </source>
</reference>
<dbReference type="Pfam" id="PF00501">
    <property type="entry name" value="AMP-binding"/>
    <property type="match status" value="1"/>
</dbReference>
<gene>
    <name evidence="3" type="ORF">H0P51_27810</name>
</gene>
<dbReference type="Pfam" id="PF13193">
    <property type="entry name" value="AMP-binding_C"/>
    <property type="match status" value="1"/>
</dbReference>
<dbReference type="AlphaFoldDB" id="A0A7D6HXY0"/>
<dbReference type="KEGG" id="mgor:H0P51_27810"/>
<dbReference type="InterPro" id="IPR050237">
    <property type="entry name" value="ATP-dep_AMP-bd_enzyme"/>
</dbReference>
<accession>A0A7D6HXY0</accession>
<dbReference type="InterPro" id="IPR025110">
    <property type="entry name" value="AMP-bd_C"/>
</dbReference>
<feature type="domain" description="AMP-dependent synthetase/ligase" evidence="1">
    <location>
        <begin position="10"/>
        <end position="382"/>
    </location>
</feature>
<dbReference type="PANTHER" id="PTHR43767">
    <property type="entry name" value="LONG-CHAIN-FATTY-ACID--COA LIGASE"/>
    <property type="match status" value="1"/>
</dbReference>
<evidence type="ECO:0000313" key="3">
    <source>
        <dbReference type="EMBL" id="QLL07395.1"/>
    </source>
</evidence>
<dbReference type="Proteomes" id="UP000510682">
    <property type="component" value="Chromosome"/>
</dbReference>
<protein>
    <submittedName>
        <fullName evidence="3">AMP-binding protein</fullName>
    </submittedName>
</protein>
<dbReference type="InterPro" id="IPR000873">
    <property type="entry name" value="AMP-dep_synth/lig_dom"/>
</dbReference>
<evidence type="ECO:0000259" key="1">
    <source>
        <dbReference type="Pfam" id="PF00501"/>
    </source>
</evidence>
<keyword evidence="4" id="KW-1185">Reference proteome</keyword>
<dbReference type="InterPro" id="IPR020845">
    <property type="entry name" value="AMP-binding_CS"/>
</dbReference>
<dbReference type="PROSITE" id="PS00455">
    <property type="entry name" value="AMP_BINDING"/>
    <property type="match status" value="1"/>
</dbReference>